<dbReference type="Gene3D" id="3.30.1490.20">
    <property type="entry name" value="ATP-grasp fold, A domain"/>
    <property type="match status" value="1"/>
</dbReference>
<evidence type="ECO:0000313" key="6">
    <source>
        <dbReference type="EMBL" id="ANU15505.1"/>
    </source>
</evidence>
<dbReference type="GO" id="GO:0016874">
    <property type="term" value="F:ligase activity"/>
    <property type="evidence" value="ECO:0007669"/>
    <property type="project" value="UniProtKB-KW"/>
</dbReference>
<sequence>MILGASILQVPAIIKAKEMGLEVIVLDKYASAPGAEIADIFLNISTLDVARVTAAAKEYQIDCIMTLASDLPIRSIAAVSAELKIPGIEKEAAIRVTNKRLMRENLLINDVPIPNFCKISNYLEYEKALEKIKGKVIVKPVDSSGSRGVYLIEDKKNMDIVKFAYDYSSRFSTNNEILVEEYMEGPEVSVESISYKGKTTIIAITDKITTGAPRFVEMGHTQPSKLEENLIKEIRKITISALSSLGIENGPSHTEIIVTEEGPKIVEVGARLGGDNITSHLVPLSTGIDMVKNTIEIALGNEPDLVHTLKKGSSIKYLNAGFGEITNILGIDKVKELKEVKEVFFHKNVGDIVKEITNSVDRTGYIIAQSNSAGEAYNICERASEDIKIITKDIVKQI</sequence>
<protein>
    <submittedName>
        <fullName evidence="6">Lactate dehydrogenase</fullName>
    </submittedName>
</protein>
<dbReference type="InterPro" id="IPR040570">
    <property type="entry name" value="LAL_C2"/>
</dbReference>
<gene>
    <name evidence="6" type="ORF">BBI08_08895</name>
</gene>
<reference evidence="7" key="1">
    <citation type="submission" date="2016-07" db="EMBL/GenBank/DDBJ databases">
        <authorList>
            <person name="See-Too W.S."/>
        </authorList>
    </citation>
    <scope>NUCLEOTIDE SEQUENCE [LARGE SCALE GENOMIC DNA]</scope>
    <source>
        <strain evidence="7">DSM 24743</strain>
    </source>
</reference>
<evidence type="ECO:0000256" key="1">
    <source>
        <dbReference type="ARBA" id="ARBA00022598"/>
    </source>
</evidence>
<evidence type="ECO:0000259" key="5">
    <source>
        <dbReference type="PROSITE" id="PS50975"/>
    </source>
</evidence>
<evidence type="ECO:0000256" key="2">
    <source>
        <dbReference type="ARBA" id="ARBA00022741"/>
    </source>
</evidence>
<dbReference type="Gene3D" id="3.40.50.20">
    <property type="match status" value="1"/>
</dbReference>
<name>A0A1C7DVN1_9BACL</name>
<dbReference type="SUPFAM" id="SSF56059">
    <property type="entry name" value="Glutathione synthetase ATP-binding domain-like"/>
    <property type="match status" value="1"/>
</dbReference>
<evidence type="ECO:0000256" key="3">
    <source>
        <dbReference type="ARBA" id="ARBA00022840"/>
    </source>
</evidence>
<keyword evidence="1" id="KW-0436">Ligase</keyword>
<evidence type="ECO:0000313" key="7">
    <source>
        <dbReference type="Proteomes" id="UP000092687"/>
    </source>
</evidence>
<dbReference type="SUPFAM" id="SSF52440">
    <property type="entry name" value="PreATP-grasp domain"/>
    <property type="match status" value="1"/>
</dbReference>
<reference evidence="7" key="2">
    <citation type="submission" date="2016-10" db="EMBL/GenBank/DDBJ databases">
        <authorList>
            <person name="See-Too W.S."/>
        </authorList>
    </citation>
    <scope>NUCLEOTIDE SEQUENCE [LARGE SCALE GENOMIC DNA]</scope>
    <source>
        <strain evidence="7">DSM 24743</strain>
    </source>
</reference>
<dbReference type="GO" id="GO:0046872">
    <property type="term" value="F:metal ion binding"/>
    <property type="evidence" value="ECO:0007669"/>
    <property type="project" value="InterPro"/>
</dbReference>
<dbReference type="EMBL" id="CP016537">
    <property type="protein sequence ID" value="ANU15505.1"/>
    <property type="molecule type" value="Genomic_DNA"/>
</dbReference>
<dbReference type="KEGG" id="phc:BBI08_08895"/>
<dbReference type="InterPro" id="IPR052032">
    <property type="entry name" value="ATP-dep_AA_Ligase"/>
</dbReference>
<evidence type="ECO:0000256" key="4">
    <source>
        <dbReference type="PROSITE-ProRule" id="PRU00409"/>
    </source>
</evidence>
<keyword evidence="3 4" id="KW-0067">ATP-binding</keyword>
<dbReference type="PANTHER" id="PTHR43585:SF2">
    <property type="entry name" value="ATP-GRASP ENZYME FSQD"/>
    <property type="match status" value="1"/>
</dbReference>
<dbReference type="Proteomes" id="UP000092687">
    <property type="component" value="Chromosome"/>
</dbReference>
<organism evidence="6 7">
    <name type="scientific">Planococcus halocryophilus</name>
    <dbReference type="NCBI Taxonomy" id="1215089"/>
    <lineage>
        <taxon>Bacteria</taxon>
        <taxon>Bacillati</taxon>
        <taxon>Bacillota</taxon>
        <taxon>Bacilli</taxon>
        <taxon>Bacillales</taxon>
        <taxon>Caryophanaceae</taxon>
        <taxon>Planococcus</taxon>
    </lineage>
</organism>
<accession>A0A1C7DVN1</accession>
<keyword evidence="7" id="KW-1185">Reference proteome</keyword>
<proteinExistence type="predicted"/>
<keyword evidence="2 4" id="KW-0547">Nucleotide-binding</keyword>
<dbReference type="PANTHER" id="PTHR43585">
    <property type="entry name" value="FUMIPYRROLE BIOSYNTHESIS PROTEIN C"/>
    <property type="match status" value="1"/>
</dbReference>
<dbReference type="InterPro" id="IPR013815">
    <property type="entry name" value="ATP_grasp_subdomain_1"/>
</dbReference>
<dbReference type="Pfam" id="PF18603">
    <property type="entry name" value="LAL_C2"/>
    <property type="match status" value="1"/>
</dbReference>
<dbReference type="Pfam" id="PF13535">
    <property type="entry name" value="ATP-grasp_4"/>
    <property type="match status" value="1"/>
</dbReference>
<dbReference type="GO" id="GO:0005524">
    <property type="term" value="F:ATP binding"/>
    <property type="evidence" value="ECO:0007669"/>
    <property type="project" value="UniProtKB-UniRule"/>
</dbReference>
<feature type="domain" description="ATP-grasp" evidence="5">
    <location>
        <begin position="103"/>
        <end position="299"/>
    </location>
</feature>
<dbReference type="InterPro" id="IPR011761">
    <property type="entry name" value="ATP-grasp"/>
</dbReference>
<dbReference type="Gene3D" id="3.30.470.20">
    <property type="entry name" value="ATP-grasp fold, B domain"/>
    <property type="match status" value="1"/>
</dbReference>
<dbReference type="STRING" id="1215089.BBI08_08895"/>
<dbReference type="PROSITE" id="PS50975">
    <property type="entry name" value="ATP_GRASP"/>
    <property type="match status" value="1"/>
</dbReference>
<dbReference type="AlphaFoldDB" id="A0A1C7DVN1"/>
<dbReference type="SMART" id="SM01209">
    <property type="entry name" value="GARS_A"/>
    <property type="match status" value="1"/>
</dbReference>
<dbReference type="InterPro" id="IPR016185">
    <property type="entry name" value="PreATP-grasp_dom_sf"/>
</dbReference>